<proteinExistence type="predicted"/>
<dbReference type="RefSeq" id="WP_088842857.1">
    <property type="nucleotide sequence ID" value="NZ_FYEW01000001.1"/>
</dbReference>
<dbReference type="OrthoDB" id="596635at2"/>
<evidence type="ECO:0000313" key="3">
    <source>
        <dbReference type="Proteomes" id="UP000198131"/>
    </source>
</evidence>
<sequence>MNVLLSAYACNPSYGGEDGFGFHWTWQTAQQGHRVWCLTNPAGEADIKEYLTQHSAEIPNGRLQFTYVRVPNWVEFLYRWQFGVYLHYLVWQFLAWRVARRLDAQVNFDWVHHATFGSLQMGSWMWRLGKPLIFGPVGGGQRAPKAFKQYLPNWFKAETMRNAVGWLLMHLDPNVRQTLRHASVVLATNSETANLAQRMGARRVELFLDSGLPEDFFLQDYHVRQPQPTLRLLWVGRFFPRKALQLVLEALGQVNKQVPFHLTIIGFGEQEVLLPGWLTEYGLEQHVTWRGQQPWPQVREALLEHDAFMFGSLRDSFASQFLEAMASGLPIITLDHQGAHDFIPDSAGLKVPVTTPAATAAALARAVEYFYHHPTEREAMGRAGYAFARTQTWGAKAKRLQTLALGLVRPRPVPSVAAPASSTMEADLPLEAIPR</sequence>
<dbReference type="Gene3D" id="3.40.50.2000">
    <property type="entry name" value="Glycogen Phosphorylase B"/>
    <property type="match status" value="2"/>
</dbReference>
<dbReference type="Proteomes" id="UP000198131">
    <property type="component" value="Unassembled WGS sequence"/>
</dbReference>
<dbReference type="PANTHER" id="PTHR45947:SF3">
    <property type="entry name" value="SULFOQUINOVOSYL TRANSFERASE SQD2"/>
    <property type="match status" value="1"/>
</dbReference>
<dbReference type="PANTHER" id="PTHR45947">
    <property type="entry name" value="SULFOQUINOVOSYL TRANSFERASE SQD2"/>
    <property type="match status" value="1"/>
</dbReference>
<feature type="domain" description="Glycosyl transferase family 1" evidence="1">
    <location>
        <begin position="231"/>
        <end position="385"/>
    </location>
</feature>
<dbReference type="Pfam" id="PF00534">
    <property type="entry name" value="Glycos_transf_1"/>
    <property type="match status" value="1"/>
</dbReference>
<dbReference type="InterPro" id="IPR050194">
    <property type="entry name" value="Glycosyltransferase_grp1"/>
</dbReference>
<protein>
    <submittedName>
        <fullName evidence="2">Glycosyltransferase involved in cell wall bisynthesis</fullName>
    </submittedName>
</protein>
<dbReference type="InterPro" id="IPR001296">
    <property type="entry name" value="Glyco_trans_1"/>
</dbReference>
<accession>A0A212TKD9</accession>
<dbReference type="AlphaFoldDB" id="A0A212TKD9"/>
<keyword evidence="3" id="KW-1185">Reference proteome</keyword>
<keyword evidence="2" id="KW-0808">Transferase</keyword>
<dbReference type="CDD" id="cd03801">
    <property type="entry name" value="GT4_PimA-like"/>
    <property type="match status" value="1"/>
</dbReference>
<gene>
    <name evidence="2" type="ORF">SAMN06265337_1613</name>
</gene>
<dbReference type="GO" id="GO:0016757">
    <property type="term" value="F:glycosyltransferase activity"/>
    <property type="evidence" value="ECO:0007669"/>
    <property type="project" value="InterPro"/>
</dbReference>
<evidence type="ECO:0000313" key="2">
    <source>
        <dbReference type="EMBL" id="SNC66445.1"/>
    </source>
</evidence>
<organism evidence="2 3">
    <name type="scientific">Hymenobacter gelipurpurascens</name>
    <dbReference type="NCBI Taxonomy" id="89968"/>
    <lineage>
        <taxon>Bacteria</taxon>
        <taxon>Pseudomonadati</taxon>
        <taxon>Bacteroidota</taxon>
        <taxon>Cytophagia</taxon>
        <taxon>Cytophagales</taxon>
        <taxon>Hymenobacteraceae</taxon>
        <taxon>Hymenobacter</taxon>
    </lineage>
</organism>
<reference evidence="3" key="1">
    <citation type="submission" date="2017-06" db="EMBL/GenBank/DDBJ databases">
        <authorList>
            <person name="Varghese N."/>
            <person name="Submissions S."/>
        </authorList>
    </citation>
    <scope>NUCLEOTIDE SEQUENCE [LARGE SCALE GENOMIC DNA]</scope>
    <source>
        <strain evidence="3">DSM 11116</strain>
    </source>
</reference>
<dbReference type="EMBL" id="FYEW01000001">
    <property type="protein sequence ID" value="SNC66445.1"/>
    <property type="molecule type" value="Genomic_DNA"/>
</dbReference>
<evidence type="ECO:0000259" key="1">
    <source>
        <dbReference type="Pfam" id="PF00534"/>
    </source>
</evidence>
<name>A0A212TKD9_9BACT</name>
<dbReference type="SUPFAM" id="SSF53756">
    <property type="entry name" value="UDP-Glycosyltransferase/glycogen phosphorylase"/>
    <property type="match status" value="1"/>
</dbReference>